<protein>
    <submittedName>
        <fullName evidence="2">Uncharacterized protein</fullName>
    </submittedName>
</protein>
<organism evidence="2 3">
    <name type="scientific">Colletotrichum spinosum</name>
    <dbReference type="NCBI Taxonomy" id="1347390"/>
    <lineage>
        <taxon>Eukaryota</taxon>
        <taxon>Fungi</taxon>
        <taxon>Dikarya</taxon>
        <taxon>Ascomycota</taxon>
        <taxon>Pezizomycotina</taxon>
        <taxon>Sordariomycetes</taxon>
        <taxon>Hypocreomycetidae</taxon>
        <taxon>Glomerellales</taxon>
        <taxon>Glomerellaceae</taxon>
        <taxon>Colletotrichum</taxon>
        <taxon>Colletotrichum orbiculare species complex</taxon>
    </lineage>
</organism>
<comment type="caution">
    <text evidence="2">The sequence shown here is derived from an EMBL/GenBank/DDBJ whole genome shotgun (WGS) entry which is preliminary data.</text>
</comment>
<evidence type="ECO:0000313" key="2">
    <source>
        <dbReference type="EMBL" id="TDZ33153.1"/>
    </source>
</evidence>
<name>A0A4R8QGU1_9PEZI</name>
<sequence>MTGRPMFSTVNDTNVTFDAGAAAPDFDPRAAGCVGHYDVSGGRRRPDRLSDPTGMP</sequence>
<accession>A0A4R8QGU1</accession>
<proteinExistence type="predicted"/>
<reference evidence="2 3" key="1">
    <citation type="submission" date="2018-11" db="EMBL/GenBank/DDBJ databases">
        <title>Genome sequence and assembly of Colletotrichum spinosum.</title>
        <authorList>
            <person name="Gan P."/>
            <person name="Shirasu K."/>
        </authorList>
    </citation>
    <scope>NUCLEOTIDE SEQUENCE [LARGE SCALE GENOMIC DNA]</scope>
    <source>
        <strain evidence="2 3">CBS 515.97</strain>
    </source>
</reference>
<dbReference type="AlphaFoldDB" id="A0A4R8QGU1"/>
<gene>
    <name evidence="2" type="ORF">C8035_v006179</name>
</gene>
<dbReference type="EMBL" id="QAPG01000070">
    <property type="protein sequence ID" value="TDZ33153.1"/>
    <property type="molecule type" value="Genomic_DNA"/>
</dbReference>
<evidence type="ECO:0000256" key="1">
    <source>
        <dbReference type="SAM" id="MobiDB-lite"/>
    </source>
</evidence>
<evidence type="ECO:0000313" key="3">
    <source>
        <dbReference type="Proteomes" id="UP000295083"/>
    </source>
</evidence>
<feature type="region of interest" description="Disordered" evidence="1">
    <location>
        <begin position="36"/>
        <end position="56"/>
    </location>
</feature>
<keyword evidence="3" id="KW-1185">Reference proteome</keyword>
<dbReference type="Proteomes" id="UP000295083">
    <property type="component" value="Unassembled WGS sequence"/>
</dbReference>